<dbReference type="Proteomes" id="UP000237347">
    <property type="component" value="Unassembled WGS sequence"/>
</dbReference>
<dbReference type="AlphaFoldDB" id="A0AAW0LE01"/>
<evidence type="ECO:0000313" key="8">
    <source>
        <dbReference type="EMBL" id="KAK7848571.1"/>
    </source>
</evidence>
<evidence type="ECO:0000256" key="5">
    <source>
        <dbReference type="ARBA" id="ARBA00023136"/>
    </source>
</evidence>
<dbReference type="PANTHER" id="PTHR45649">
    <property type="entry name" value="AMINO-ACID PERMEASE BAT1"/>
    <property type="match status" value="1"/>
</dbReference>
<keyword evidence="4 6" id="KW-1133">Transmembrane helix</keyword>
<organism evidence="8 9">
    <name type="scientific">Quercus suber</name>
    <name type="common">Cork oak</name>
    <dbReference type="NCBI Taxonomy" id="58331"/>
    <lineage>
        <taxon>Eukaryota</taxon>
        <taxon>Viridiplantae</taxon>
        <taxon>Streptophyta</taxon>
        <taxon>Embryophyta</taxon>
        <taxon>Tracheophyta</taxon>
        <taxon>Spermatophyta</taxon>
        <taxon>Magnoliopsida</taxon>
        <taxon>eudicotyledons</taxon>
        <taxon>Gunneridae</taxon>
        <taxon>Pentapetalae</taxon>
        <taxon>rosids</taxon>
        <taxon>fabids</taxon>
        <taxon>Fagales</taxon>
        <taxon>Fagaceae</taxon>
        <taxon>Quercus</taxon>
    </lineage>
</organism>
<name>A0AAW0LE01_QUESU</name>
<reference evidence="8 9" key="1">
    <citation type="journal article" date="2018" name="Sci. Data">
        <title>The draft genome sequence of cork oak.</title>
        <authorList>
            <person name="Ramos A.M."/>
            <person name="Usie A."/>
            <person name="Barbosa P."/>
            <person name="Barros P.M."/>
            <person name="Capote T."/>
            <person name="Chaves I."/>
            <person name="Simoes F."/>
            <person name="Abreu I."/>
            <person name="Carrasquinho I."/>
            <person name="Faro C."/>
            <person name="Guimaraes J.B."/>
            <person name="Mendonca D."/>
            <person name="Nobrega F."/>
            <person name="Rodrigues L."/>
            <person name="Saibo N.J.M."/>
            <person name="Varela M.C."/>
            <person name="Egas C."/>
            <person name="Matos J."/>
            <person name="Miguel C.M."/>
            <person name="Oliveira M.M."/>
            <person name="Ricardo C.P."/>
            <person name="Goncalves S."/>
        </authorList>
    </citation>
    <scope>NUCLEOTIDE SEQUENCE [LARGE SCALE GENOMIC DNA]</scope>
    <source>
        <strain evidence="9">cv. HL8</strain>
    </source>
</reference>
<dbReference type="GO" id="GO:0015185">
    <property type="term" value="F:gamma-aminobutyric acid transmembrane transporter activity"/>
    <property type="evidence" value="ECO:0007669"/>
    <property type="project" value="TreeGrafter"/>
</dbReference>
<dbReference type="Gene3D" id="1.20.1740.10">
    <property type="entry name" value="Amino acid/polyamine transporter I"/>
    <property type="match status" value="1"/>
</dbReference>
<dbReference type="InterPro" id="IPR004841">
    <property type="entry name" value="AA-permease/SLC12A_dom"/>
</dbReference>
<evidence type="ECO:0000256" key="6">
    <source>
        <dbReference type="SAM" id="Phobius"/>
    </source>
</evidence>
<evidence type="ECO:0000256" key="4">
    <source>
        <dbReference type="ARBA" id="ARBA00022989"/>
    </source>
</evidence>
<keyword evidence="2" id="KW-0813">Transport</keyword>
<sequence length="85" mass="9407">MLCNFMKTIISVLIGVTTLHNTGLTYGGLVSLAYGWLIAGVFTMFVGLSMSEICSSYPTFGRLYYWSAKLAGPRWAPFASWIIGW</sequence>
<evidence type="ECO:0000259" key="7">
    <source>
        <dbReference type="Pfam" id="PF00324"/>
    </source>
</evidence>
<keyword evidence="3 6" id="KW-0812">Transmembrane</keyword>
<comment type="subcellular location">
    <subcellularLocation>
        <location evidence="1">Membrane</location>
        <topology evidence="1">Multi-pass membrane protein</topology>
    </subcellularLocation>
</comment>
<evidence type="ECO:0000313" key="9">
    <source>
        <dbReference type="Proteomes" id="UP000237347"/>
    </source>
</evidence>
<dbReference type="GO" id="GO:0015189">
    <property type="term" value="F:L-lysine transmembrane transporter activity"/>
    <property type="evidence" value="ECO:0007669"/>
    <property type="project" value="TreeGrafter"/>
</dbReference>
<feature type="transmembrane region" description="Helical" evidence="6">
    <location>
        <begin position="37"/>
        <end position="60"/>
    </location>
</feature>
<dbReference type="GO" id="GO:0015180">
    <property type="term" value="F:L-alanine transmembrane transporter activity"/>
    <property type="evidence" value="ECO:0007669"/>
    <property type="project" value="TreeGrafter"/>
</dbReference>
<evidence type="ECO:0000256" key="3">
    <source>
        <dbReference type="ARBA" id="ARBA00022692"/>
    </source>
</evidence>
<dbReference type="PANTHER" id="PTHR45649:SF30">
    <property type="entry name" value="AMINO-ACID PERMEASE BAT1"/>
    <property type="match status" value="1"/>
</dbReference>
<keyword evidence="5 6" id="KW-0472">Membrane</keyword>
<dbReference type="GO" id="GO:0016020">
    <property type="term" value="C:membrane"/>
    <property type="evidence" value="ECO:0007669"/>
    <property type="project" value="UniProtKB-SubCell"/>
</dbReference>
<evidence type="ECO:0000256" key="2">
    <source>
        <dbReference type="ARBA" id="ARBA00022448"/>
    </source>
</evidence>
<keyword evidence="9" id="KW-1185">Reference proteome</keyword>
<proteinExistence type="predicted"/>
<dbReference type="EMBL" id="PKMF04000125">
    <property type="protein sequence ID" value="KAK7848571.1"/>
    <property type="molecule type" value="Genomic_DNA"/>
</dbReference>
<dbReference type="GO" id="GO:0005313">
    <property type="term" value="F:L-glutamate transmembrane transporter activity"/>
    <property type="evidence" value="ECO:0007669"/>
    <property type="project" value="TreeGrafter"/>
</dbReference>
<dbReference type="Pfam" id="PF00324">
    <property type="entry name" value="AA_permease"/>
    <property type="match status" value="1"/>
</dbReference>
<comment type="caution">
    <text evidence="8">The sequence shown here is derived from an EMBL/GenBank/DDBJ whole genome shotgun (WGS) entry which is preliminary data.</text>
</comment>
<accession>A0AAW0LE01</accession>
<feature type="domain" description="Amino acid permease/ SLC12A" evidence="7">
    <location>
        <begin position="21"/>
        <end position="82"/>
    </location>
</feature>
<evidence type="ECO:0000256" key="1">
    <source>
        <dbReference type="ARBA" id="ARBA00004141"/>
    </source>
</evidence>
<gene>
    <name evidence="8" type="primary">BAT1_6</name>
    <name evidence="8" type="ORF">CFP56_004618</name>
</gene>
<protein>
    <submittedName>
        <fullName evidence="8">Amino-acid permease bat1</fullName>
    </submittedName>
</protein>